<protein>
    <submittedName>
        <fullName evidence="1">Uncharacterized protein</fullName>
    </submittedName>
</protein>
<dbReference type="Proteomes" id="UP000289281">
    <property type="component" value="Chromosome"/>
</dbReference>
<gene>
    <name evidence="1" type="ORF">HPATCC43504_00563</name>
</gene>
<proteinExistence type="predicted"/>
<reference evidence="1 2" key="1">
    <citation type="submission" date="2016-08" db="EMBL/GenBank/DDBJ databases">
        <title>Whole genome shotgun sequence of Helicobacter pylori strain ATCC43504.</title>
        <authorList>
            <person name="Mimuro H."/>
            <person name="Ogura Y."/>
            <person name="Katsura K."/>
            <person name="Hayashi T."/>
        </authorList>
    </citation>
    <scope>NUCLEOTIDE SEQUENCE [LARGE SCALE GENOMIC DNA]</scope>
    <source>
        <strain evidence="2">ATCC 43504</strain>
    </source>
</reference>
<evidence type="ECO:0000313" key="1">
    <source>
        <dbReference type="EMBL" id="BBI22498.1"/>
    </source>
</evidence>
<accession>A0AAD1DCG0</accession>
<dbReference type="EMBL" id="AP017632">
    <property type="protein sequence ID" value="BBI22498.1"/>
    <property type="molecule type" value="Genomic_DNA"/>
</dbReference>
<name>A0AAD1DCG0_HELPX</name>
<sequence length="60" mass="6606">MAVSSINQFDSNLYGLLNAKSAPKEDLAPVGNTEKIEREKKTLQQKISPLTLTRGKLTAF</sequence>
<evidence type="ECO:0000313" key="2">
    <source>
        <dbReference type="Proteomes" id="UP000289281"/>
    </source>
</evidence>
<organism evidence="1 2">
    <name type="scientific">Helicobacter pylori</name>
    <name type="common">Campylobacter pylori</name>
    <dbReference type="NCBI Taxonomy" id="210"/>
    <lineage>
        <taxon>Bacteria</taxon>
        <taxon>Pseudomonadati</taxon>
        <taxon>Campylobacterota</taxon>
        <taxon>Epsilonproteobacteria</taxon>
        <taxon>Campylobacterales</taxon>
        <taxon>Helicobacteraceae</taxon>
        <taxon>Helicobacter</taxon>
    </lineage>
</organism>
<dbReference type="AlphaFoldDB" id="A0AAD1DCG0"/>